<dbReference type="eggNOG" id="ENOG502SI5M">
    <property type="taxonomic scope" value="Eukaryota"/>
</dbReference>
<name>Q5B9H2_EMENI</name>
<dbReference type="GeneID" id="2874558"/>
<accession>C8VJI9</accession>
<gene>
    <name evidence="1" type="ORF">ANIA_02808</name>
</gene>
<proteinExistence type="predicted"/>
<dbReference type="EMBL" id="BN001306">
    <property type="protein sequence ID" value="CBF83973.1"/>
    <property type="molecule type" value="Genomic_DNA"/>
</dbReference>
<dbReference type="Proteomes" id="UP000000560">
    <property type="component" value="Chromosome VI"/>
</dbReference>
<dbReference type="KEGG" id="ani:ANIA_02808"/>
<reference evidence="2" key="2">
    <citation type="journal article" date="2009" name="Fungal Genet. Biol.">
        <title>The 2008 update of the Aspergillus nidulans genome annotation: a community effort.</title>
        <authorList>
            <person name="Wortman J.R."/>
            <person name="Gilsenan J.M."/>
            <person name="Joardar V."/>
            <person name="Deegan J."/>
            <person name="Clutterbuck J."/>
            <person name="Andersen M.R."/>
            <person name="Archer D."/>
            <person name="Bencina M."/>
            <person name="Braus G."/>
            <person name="Coutinho P."/>
            <person name="von Dohren H."/>
            <person name="Doonan J."/>
            <person name="Driessen A.J."/>
            <person name="Durek P."/>
            <person name="Espeso E."/>
            <person name="Fekete E."/>
            <person name="Flipphi M."/>
            <person name="Estrada C.G."/>
            <person name="Geysens S."/>
            <person name="Goldman G."/>
            <person name="de Groot P.W."/>
            <person name="Hansen K."/>
            <person name="Harris S.D."/>
            <person name="Heinekamp T."/>
            <person name="Helmstaedt K."/>
            <person name="Henrissat B."/>
            <person name="Hofmann G."/>
            <person name="Homan T."/>
            <person name="Horio T."/>
            <person name="Horiuchi H."/>
            <person name="James S."/>
            <person name="Jones M."/>
            <person name="Karaffa L."/>
            <person name="Karanyi Z."/>
            <person name="Kato M."/>
            <person name="Keller N."/>
            <person name="Kelly D.E."/>
            <person name="Kiel J.A."/>
            <person name="Kim J.M."/>
            <person name="van der Klei I.J."/>
            <person name="Klis F.M."/>
            <person name="Kovalchuk A."/>
            <person name="Krasevec N."/>
            <person name="Kubicek C.P."/>
            <person name="Liu B."/>
            <person name="Maccabe A."/>
            <person name="Meyer V."/>
            <person name="Mirabito P."/>
            <person name="Miskei M."/>
            <person name="Mos M."/>
            <person name="Mullins J."/>
            <person name="Nelson D.R."/>
            <person name="Nielsen J."/>
            <person name="Oakley B.R."/>
            <person name="Osmani S.A."/>
            <person name="Pakula T."/>
            <person name="Paszewski A."/>
            <person name="Paulsen I."/>
            <person name="Pilsyk S."/>
            <person name="Pocsi I."/>
            <person name="Punt P.J."/>
            <person name="Ram A.F."/>
            <person name="Ren Q."/>
            <person name="Robellet X."/>
            <person name="Robson G."/>
            <person name="Seiboth B."/>
            <person name="van Solingen P."/>
            <person name="Specht T."/>
            <person name="Sun J."/>
            <person name="Taheri-Talesh N."/>
            <person name="Takeshita N."/>
            <person name="Ussery D."/>
            <person name="vanKuyk P.A."/>
            <person name="Visser H."/>
            <person name="van de Vondervoort P.J."/>
            <person name="de Vries R.P."/>
            <person name="Walton J."/>
            <person name="Xiang X."/>
            <person name="Xiong Y."/>
            <person name="Zeng A.P."/>
            <person name="Brandt B.W."/>
            <person name="Cornell M.J."/>
            <person name="van den Hondel C.A."/>
            <person name="Visser J."/>
            <person name="Oliver S.G."/>
            <person name="Turner G."/>
        </authorList>
    </citation>
    <scope>GENOME REANNOTATION</scope>
    <source>
        <strain evidence="2">FGSC A4 / ATCC 38163 / CBS 112.46 / NRRL 194 / M139</strain>
    </source>
</reference>
<evidence type="ECO:0000313" key="2">
    <source>
        <dbReference type="Proteomes" id="UP000000560"/>
    </source>
</evidence>
<evidence type="ECO:0000313" key="1">
    <source>
        <dbReference type="EMBL" id="CBF83973.1"/>
    </source>
</evidence>
<dbReference type="VEuPathDB" id="FungiDB:AN2808"/>
<protein>
    <recommendedName>
        <fullName evidence="3">F-box domain-containing protein</fullName>
    </recommendedName>
</protein>
<reference evidence="2" key="1">
    <citation type="journal article" date="2005" name="Nature">
        <title>Sequencing of Aspergillus nidulans and comparative analysis with A. fumigatus and A. oryzae.</title>
        <authorList>
            <person name="Galagan J.E."/>
            <person name="Calvo S.E."/>
            <person name="Cuomo C."/>
            <person name="Ma L.J."/>
            <person name="Wortman J.R."/>
            <person name="Batzoglou S."/>
            <person name="Lee S.I."/>
            <person name="Basturkmen M."/>
            <person name="Spevak C.C."/>
            <person name="Clutterbuck J."/>
            <person name="Kapitonov V."/>
            <person name="Jurka J."/>
            <person name="Scazzocchio C."/>
            <person name="Farman M."/>
            <person name="Butler J."/>
            <person name="Purcell S."/>
            <person name="Harris S."/>
            <person name="Braus G.H."/>
            <person name="Draht O."/>
            <person name="Busch S."/>
            <person name="D'Enfert C."/>
            <person name="Bouchier C."/>
            <person name="Goldman G.H."/>
            <person name="Bell-Pedersen D."/>
            <person name="Griffiths-Jones S."/>
            <person name="Doonan J.H."/>
            <person name="Yu J."/>
            <person name="Vienken K."/>
            <person name="Pain A."/>
            <person name="Freitag M."/>
            <person name="Selker E.U."/>
            <person name="Archer D.B."/>
            <person name="Penalva M.A."/>
            <person name="Oakley B.R."/>
            <person name="Momany M."/>
            <person name="Tanaka T."/>
            <person name="Kumagai T."/>
            <person name="Asai K."/>
            <person name="Machida M."/>
            <person name="Nierman W.C."/>
            <person name="Denning D.W."/>
            <person name="Caddick M."/>
            <person name="Hynes M."/>
            <person name="Paoletti M."/>
            <person name="Fischer R."/>
            <person name="Miller B."/>
            <person name="Dyer P."/>
            <person name="Sachs M.S."/>
            <person name="Osmani S.A."/>
            <person name="Birren B.W."/>
        </authorList>
    </citation>
    <scope>NUCLEOTIDE SEQUENCE [LARGE SCALE GENOMIC DNA]</scope>
    <source>
        <strain evidence="2">FGSC A4 / ATCC 38163 / CBS 112.46 / NRRL 194 / M139</strain>
    </source>
</reference>
<dbReference type="RefSeq" id="XP_660412.1">
    <property type="nucleotide sequence ID" value="XM_655320.1"/>
</dbReference>
<evidence type="ECO:0008006" key="3">
    <source>
        <dbReference type="Google" id="ProtNLM"/>
    </source>
</evidence>
<dbReference type="InParanoid" id="Q5B9H2"/>
<dbReference type="OrthoDB" id="3437411at2759"/>
<accession>Q5B9H2</accession>
<dbReference type="AlphaFoldDB" id="Q5B9H2"/>
<sequence length="511" mass="57772">MQFQDIPEEILLSIIDTVADEGIHYLHSLALTCKRCNVLCNIDERRSYHCIFIHSFLDCNAAFKKLLAILRKPRLGRLNVPFAILPPIWERNLPDEDMKLLRAAVRNAGFEGRHEQRVMQMLMQRDAHSHFMAPAYSLDIARERGVYIGQAIAAVLLTVCTDIENMGIGTPAARELTWDQPPRDGVLVHAFPLCRIMKAIHKSPLQCGYLSKLRILELFTPRPGSRMYDQADIIGRMEIFQGLPSLETLVVEGASWGTRSTTRLVERRFTVGACRAKNVYITHSKFGTDVLAGVLSAVSELREFTYCTGGRMGHPHFRHANDFNPCTFFKFLLIHKLTLRTLDLDCDAQLGESMNTYYDGGETILEHYPDELNRTCGPYCRHIENLHWIFKLDGGLRDFTALTHMRIGAKTLVLFALGINTRLSRARPYLDGFMLLHALPPNLQVLTVRGFRVPIPGAYYSVDWALLRLAGLLARHRPDLVVEGLGPLVQSGHDLTRQSLPADVYDQLIGS</sequence>
<organism evidence="1 2">
    <name type="scientific">Emericella nidulans (strain FGSC A4 / ATCC 38163 / CBS 112.46 / NRRL 194 / M139)</name>
    <name type="common">Aspergillus nidulans</name>
    <dbReference type="NCBI Taxonomy" id="227321"/>
    <lineage>
        <taxon>Eukaryota</taxon>
        <taxon>Fungi</taxon>
        <taxon>Dikarya</taxon>
        <taxon>Ascomycota</taxon>
        <taxon>Pezizomycotina</taxon>
        <taxon>Eurotiomycetes</taxon>
        <taxon>Eurotiomycetidae</taxon>
        <taxon>Eurotiales</taxon>
        <taxon>Aspergillaceae</taxon>
        <taxon>Aspergillus</taxon>
        <taxon>Aspergillus subgen. Nidulantes</taxon>
    </lineage>
</organism>
<keyword evidence="2" id="KW-1185">Reference proteome</keyword>
<dbReference type="OMA" id="CIRGYEK"/>
<dbReference type="HOGENOM" id="CLU_037788_1_0_1"/>